<evidence type="ECO:0000256" key="4">
    <source>
        <dbReference type="ARBA" id="ARBA00022989"/>
    </source>
</evidence>
<dbReference type="PANTHER" id="PTHR23320:SF150">
    <property type="entry name" value="MEMBRANE-SPANNING 4-DOMAINS SUBFAMILY A MEMBER 6B-RELATED"/>
    <property type="match status" value="1"/>
</dbReference>
<organism evidence="7 8">
    <name type="scientific">Microtus ochrogaster</name>
    <name type="common">Prairie vole</name>
    <dbReference type="NCBI Taxonomy" id="79684"/>
    <lineage>
        <taxon>Eukaryota</taxon>
        <taxon>Metazoa</taxon>
        <taxon>Chordata</taxon>
        <taxon>Craniata</taxon>
        <taxon>Vertebrata</taxon>
        <taxon>Euteleostomi</taxon>
        <taxon>Mammalia</taxon>
        <taxon>Eutheria</taxon>
        <taxon>Euarchontoglires</taxon>
        <taxon>Glires</taxon>
        <taxon>Rodentia</taxon>
        <taxon>Myomorpha</taxon>
        <taxon>Muroidea</taxon>
        <taxon>Cricetidae</taxon>
        <taxon>Arvicolinae</taxon>
        <taxon>Microtus</taxon>
    </lineage>
</organism>
<name>A0A8J6GLU7_MICOH</name>
<sequence length="254" mass="27896">MIPQVVTNETVTVISPNGVNFPQTDKPQPTHQMQDNLKKYLKAEIKVIAAIQIMCGVMVLSLGIILASAPHTSHFTAVISVLLNSAYPFVGAACFIISGILSVIGETKSTKFLVEGSLITNILSILFAFMGIVILSVSLAGLHPASEQCEQSKLLRPTEHYFYRRSLNNNDCSSTENVLTGVLSLMLIFSVLELGLAMLAAMLWWKEGHSDFSRIFLVSYSIAFYPFIYCPILLSKHLDVNVMVTDFPVSFMAA</sequence>
<dbReference type="GO" id="GO:0005886">
    <property type="term" value="C:plasma membrane"/>
    <property type="evidence" value="ECO:0007669"/>
    <property type="project" value="TreeGrafter"/>
</dbReference>
<feature type="transmembrane region" description="Helical" evidence="6">
    <location>
        <begin position="86"/>
        <end position="106"/>
    </location>
</feature>
<feature type="transmembrane region" description="Helical" evidence="6">
    <location>
        <begin position="215"/>
        <end position="234"/>
    </location>
</feature>
<evidence type="ECO:0000256" key="5">
    <source>
        <dbReference type="ARBA" id="ARBA00023136"/>
    </source>
</evidence>
<dbReference type="AlphaFoldDB" id="A0A8J6GLU7"/>
<accession>A0A8J6GLU7</accession>
<dbReference type="GO" id="GO:0005802">
    <property type="term" value="C:trans-Golgi network"/>
    <property type="evidence" value="ECO:0007669"/>
    <property type="project" value="TreeGrafter"/>
</dbReference>
<dbReference type="InterPro" id="IPR007237">
    <property type="entry name" value="CD20-like"/>
</dbReference>
<dbReference type="Pfam" id="PF04103">
    <property type="entry name" value="CD20"/>
    <property type="match status" value="1"/>
</dbReference>
<dbReference type="PANTHER" id="PTHR23320">
    <property type="entry name" value="MEMBRANE-SPANNING 4-DOMAINS SUBFAMILY A MS4A -RELATED"/>
    <property type="match status" value="1"/>
</dbReference>
<protein>
    <submittedName>
        <fullName evidence="7">Membrane-spanning 4-domains subfamily A member 6B</fullName>
    </submittedName>
</protein>
<comment type="caution">
    <text evidence="7">The sequence shown here is derived from an EMBL/GenBank/DDBJ whole genome shotgun (WGS) entry which is preliminary data.</text>
</comment>
<evidence type="ECO:0000256" key="3">
    <source>
        <dbReference type="ARBA" id="ARBA00022692"/>
    </source>
</evidence>
<feature type="transmembrane region" description="Helical" evidence="6">
    <location>
        <begin position="118"/>
        <end position="142"/>
    </location>
</feature>
<comment type="subcellular location">
    <subcellularLocation>
        <location evidence="1">Membrane</location>
        <topology evidence="1">Multi-pass membrane protein</topology>
    </subcellularLocation>
</comment>
<dbReference type="Proteomes" id="UP000710432">
    <property type="component" value="Unassembled WGS sequence"/>
</dbReference>
<keyword evidence="4 6" id="KW-1133">Transmembrane helix</keyword>
<evidence type="ECO:0000256" key="6">
    <source>
        <dbReference type="SAM" id="Phobius"/>
    </source>
</evidence>
<evidence type="ECO:0000256" key="1">
    <source>
        <dbReference type="ARBA" id="ARBA00004141"/>
    </source>
</evidence>
<feature type="transmembrane region" description="Helical" evidence="6">
    <location>
        <begin position="47"/>
        <end position="66"/>
    </location>
</feature>
<evidence type="ECO:0000313" key="7">
    <source>
        <dbReference type="EMBL" id="KAH0512672.1"/>
    </source>
</evidence>
<dbReference type="InterPro" id="IPR030417">
    <property type="entry name" value="MS4A"/>
</dbReference>
<comment type="similarity">
    <text evidence="2">Belongs to the MS4A family.</text>
</comment>
<feature type="transmembrane region" description="Helical" evidence="6">
    <location>
        <begin position="178"/>
        <end position="203"/>
    </location>
</feature>
<keyword evidence="3 6" id="KW-0812">Transmembrane</keyword>
<dbReference type="EMBL" id="JAATJU010021838">
    <property type="protein sequence ID" value="KAH0512672.1"/>
    <property type="molecule type" value="Genomic_DNA"/>
</dbReference>
<dbReference type="GO" id="GO:0007166">
    <property type="term" value="P:cell surface receptor signaling pathway"/>
    <property type="evidence" value="ECO:0007669"/>
    <property type="project" value="TreeGrafter"/>
</dbReference>
<evidence type="ECO:0000256" key="2">
    <source>
        <dbReference type="ARBA" id="ARBA00009565"/>
    </source>
</evidence>
<evidence type="ECO:0000313" key="8">
    <source>
        <dbReference type="Proteomes" id="UP000710432"/>
    </source>
</evidence>
<reference evidence="7" key="1">
    <citation type="submission" date="2020-03" db="EMBL/GenBank/DDBJ databases">
        <title>Studies in the Genomics of Life Span.</title>
        <authorList>
            <person name="Glass D."/>
        </authorList>
    </citation>
    <scope>NUCLEOTIDE SEQUENCE</scope>
    <source>
        <strain evidence="7">LTLLF</strain>
        <tissue evidence="7">Muscle</tissue>
    </source>
</reference>
<proteinExistence type="inferred from homology"/>
<keyword evidence="5 6" id="KW-0472">Membrane</keyword>
<gene>
    <name evidence="7" type="ORF">LTLLF_143475</name>
</gene>